<dbReference type="Pfam" id="PF19445">
    <property type="entry name" value="eIF3h_C"/>
    <property type="match status" value="1"/>
</dbReference>
<reference evidence="2" key="1">
    <citation type="journal article" date="2019" name="bioRxiv">
        <title>The Genome of the Zebra Mussel, Dreissena polymorpha: A Resource for Invasive Species Research.</title>
        <authorList>
            <person name="McCartney M.A."/>
            <person name="Auch B."/>
            <person name="Kono T."/>
            <person name="Mallez S."/>
            <person name="Zhang Y."/>
            <person name="Obille A."/>
            <person name="Becker A."/>
            <person name="Abrahante J.E."/>
            <person name="Garbe J."/>
            <person name="Badalamenti J.P."/>
            <person name="Herman A."/>
            <person name="Mangelson H."/>
            <person name="Liachko I."/>
            <person name="Sullivan S."/>
            <person name="Sone E.D."/>
            <person name="Koren S."/>
            <person name="Silverstein K.A.T."/>
            <person name="Beckman K.B."/>
            <person name="Gohl D.M."/>
        </authorList>
    </citation>
    <scope>NUCLEOTIDE SEQUENCE</scope>
    <source>
        <strain evidence="2">Duluth1</strain>
        <tissue evidence="2">Whole animal</tissue>
    </source>
</reference>
<keyword evidence="3" id="KW-1185">Reference proteome</keyword>
<name>A0A9D4CS36_DREPO</name>
<comment type="caution">
    <text evidence="2">The sequence shown here is derived from an EMBL/GenBank/DDBJ whole genome shotgun (WGS) entry which is preliminary data.</text>
</comment>
<reference evidence="2" key="2">
    <citation type="submission" date="2020-11" db="EMBL/GenBank/DDBJ databases">
        <authorList>
            <person name="McCartney M.A."/>
            <person name="Auch B."/>
            <person name="Kono T."/>
            <person name="Mallez S."/>
            <person name="Becker A."/>
            <person name="Gohl D.M."/>
            <person name="Silverstein K.A.T."/>
            <person name="Koren S."/>
            <person name="Bechman K.B."/>
            <person name="Herman A."/>
            <person name="Abrahante J.E."/>
            <person name="Garbe J."/>
        </authorList>
    </citation>
    <scope>NUCLEOTIDE SEQUENCE</scope>
    <source>
        <strain evidence="2">Duluth1</strain>
        <tissue evidence="2">Whole animal</tissue>
    </source>
</reference>
<proteinExistence type="predicted"/>
<evidence type="ECO:0000259" key="1">
    <source>
        <dbReference type="Pfam" id="PF19445"/>
    </source>
</evidence>
<protein>
    <recommendedName>
        <fullName evidence="1">eIF3h C-terminal domain-containing protein</fullName>
    </recommendedName>
</protein>
<evidence type="ECO:0000313" key="3">
    <source>
        <dbReference type="Proteomes" id="UP000828390"/>
    </source>
</evidence>
<evidence type="ECO:0000313" key="2">
    <source>
        <dbReference type="EMBL" id="KAH3729230.1"/>
    </source>
</evidence>
<sequence length="85" mass="9862">MLEKNLRLLMESVDEVAMDANKFVNFQRQLQKQNMLKQQHIQKRVSNTGIWDVMSFQLRIKVKLAIGNLATSIKPEKPVSYSQSV</sequence>
<accession>A0A9D4CS36</accession>
<organism evidence="2 3">
    <name type="scientific">Dreissena polymorpha</name>
    <name type="common">Zebra mussel</name>
    <name type="synonym">Mytilus polymorpha</name>
    <dbReference type="NCBI Taxonomy" id="45954"/>
    <lineage>
        <taxon>Eukaryota</taxon>
        <taxon>Metazoa</taxon>
        <taxon>Spiralia</taxon>
        <taxon>Lophotrochozoa</taxon>
        <taxon>Mollusca</taxon>
        <taxon>Bivalvia</taxon>
        <taxon>Autobranchia</taxon>
        <taxon>Heteroconchia</taxon>
        <taxon>Euheterodonta</taxon>
        <taxon>Imparidentia</taxon>
        <taxon>Neoheterodontei</taxon>
        <taxon>Myida</taxon>
        <taxon>Dreissenoidea</taxon>
        <taxon>Dreissenidae</taxon>
        <taxon>Dreissena</taxon>
    </lineage>
</organism>
<feature type="domain" description="eIF3h C-terminal" evidence="1">
    <location>
        <begin position="1"/>
        <end position="46"/>
    </location>
</feature>
<dbReference type="InterPro" id="IPR045810">
    <property type="entry name" value="eIF3h_C"/>
</dbReference>
<dbReference type="Proteomes" id="UP000828390">
    <property type="component" value="Unassembled WGS sequence"/>
</dbReference>
<dbReference type="EMBL" id="JAIWYP010000012">
    <property type="protein sequence ID" value="KAH3729230.1"/>
    <property type="molecule type" value="Genomic_DNA"/>
</dbReference>
<dbReference type="AlphaFoldDB" id="A0A9D4CS36"/>
<gene>
    <name evidence="2" type="ORF">DPMN_055197</name>
</gene>